<gene>
    <name evidence="2" type="ORF">H7K45_19910</name>
</gene>
<sequence>MSSTAVSAGPGRRRHVTFVLLLVVWMALLVAIATTVVPNGYFYSYFSVDYSHGFIRRGLAGEVVTWFPRDHYFAALAILRWVLTGAFSLGLALLVWAVLGRGVRSQRKLLLALLIPVLPFGFAFGLFSARTDLLGAAALAAFAVSLTAVTGRRYTVILSAAHGVVLAVLTLAHEATPFLFALGAVAALAVLAPGLGNGVFRLCSVLSVGPGLATALAVTVFGARGMSQALCQSVPHGPMNHPIAGHLTPAQILQGVRYEVDYHDWMCRAILPLFDQSFGDALHFVFGIGPVALAGSTIFGIAVFAAAMYLIAQASGVPVRRFLDVLLTQKVAVALALGLFLPVFLTGVDWIRWWTTIAYNLGIVYVLYAARQPEMGEPPTRRSVRIVAVAGIALALLPVGVIPVFGAPTPM</sequence>
<keyword evidence="1" id="KW-0812">Transmembrane</keyword>
<feature type="transmembrane region" description="Helical" evidence="1">
    <location>
        <begin position="202"/>
        <end position="223"/>
    </location>
</feature>
<organism evidence="2 3">
    <name type="scientific">Mycobacterium yunnanensis</name>
    <dbReference type="NCBI Taxonomy" id="368477"/>
    <lineage>
        <taxon>Bacteria</taxon>
        <taxon>Bacillati</taxon>
        <taxon>Actinomycetota</taxon>
        <taxon>Actinomycetes</taxon>
        <taxon>Mycobacteriales</taxon>
        <taxon>Mycobacteriaceae</taxon>
        <taxon>Mycobacterium</taxon>
    </lineage>
</organism>
<feature type="transmembrane region" description="Helical" evidence="1">
    <location>
        <begin position="133"/>
        <end position="149"/>
    </location>
</feature>
<feature type="transmembrane region" description="Helical" evidence="1">
    <location>
        <begin position="16"/>
        <end position="37"/>
    </location>
</feature>
<dbReference type="Proteomes" id="UP001141629">
    <property type="component" value="Unassembled WGS sequence"/>
</dbReference>
<feature type="transmembrane region" description="Helical" evidence="1">
    <location>
        <begin position="351"/>
        <end position="370"/>
    </location>
</feature>
<protein>
    <submittedName>
        <fullName evidence="2">Uncharacterized protein</fullName>
    </submittedName>
</protein>
<comment type="caution">
    <text evidence="2">The sequence shown here is derived from an EMBL/GenBank/DDBJ whole genome shotgun (WGS) entry which is preliminary data.</text>
</comment>
<evidence type="ECO:0000313" key="2">
    <source>
        <dbReference type="EMBL" id="MCV7422819.1"/>
    </source>
</evidence>
<keyword evidence="1" id="KW-0472">Membrane</keyword>
<keyword evidence="3" id="KW-1185">Reference proteome</keyword>
<dbReference type="RefSeq" id="WP_263997714.1">
    <property type="nucleotide sequence ID" value="NZ_JACKVK010000011.1"/>
</dbReference>
<feature type="transmembrane region" description="Helical" evidence="1">
    <location>
        <begin position="382"/>
        <end position="405"/>
    </location>
</feature>
<evidence type="ECO:0000313" key="3">
    <source>
        <dbReference type="Proteomes" id="UP001141629"/>
    </source>
</evidence>
<reference evidence="2" key="2">
    <citation type="journal article" date="2022" name="BMC Genomics">
        <title>Comparative genome analysis of mycobacteria focusing on tRNA and non-coding RNA.</title>
        <authorList>
            <person name="Behra P.R.K."/>
            <person name="Pettersson B.M.F."/>
            <person name="Ramesh M."/>
            <person name="Das S."/>
            <person name="Dasgupta S."/>
            <person name="Kirsebom L.A."/>
        </authorList>
    </citation>
    <scope>NUCLEOTIDE SEQUENCE</scope>
    <source>
        <strain evidence="2">DSM 44838</strain>
    </source>
</reference>
<feature type="transmembrane region" description="Helical" evidence="1">
    <location>
        <begin position="281"/>
        <end position="310"/>
    </location>
</feature>
<feature type="transmembrane region" description="Helical" evidence="1">
    <location>
        <begin position="178"/>
        <end position="195"/>
    </location>
</feature>
<feature type="transmembrane region" description="Helical" evidence="1">
    <location>
        <begin position="72"/>
        <end position="97"/>
    </location>
</feature>
<feature type="transmembrane region" description="Helical" evidence="1">
    <location>
        <begin position="322"/>
        <end position="345"/>
    </location>
</feature>
<proteinExistence type="predicted"/>
<name>A0A9X2Z497_9MYCO</name>
<accession>A0A9X2Z497</accession>
<dbReference type="AlphaFoldDB" id="A0A9X2Z497"/>
<dbReference type="EMBL" id="JACKVK010000011">
    <property type="protein sequence ID" value="MCV7422819.1"/>
    <property type="molecule type" value="Genomic_DNA"/>
</dbReference>
<feature type="transmembrane region" description="Helical" evidence="1">
    <location>
        <begin position="109"/>
        <end position="127"/>
    </location>
</feature>
<reference evidence="2" key="1">
    <citation type="submission" date="2020-07" db="EMBL/GenBank/DDBJ databases">
        <authorList>
            <person name="Pettersson B.M.F."/>
            <person name="Behra P.R.K."/>
            <person name="Ramesh M."/>
            <person name="Das S."/>
            <person name="Dasgupta S."/>
            <person name="Kirsebom L.A."/>
        </authorList>
    </citation>
    <scope>NUCLEOTIDE SEQUENCE</scope>
    <source>
        <strain evidence="2">DSM 44838</strain>
    </source>
</reference>
<evidence type="ECO:0000256" key="1">
    <source>
        <dbReference type="SAM" id="Phobius"/>
    </source>
</evidence>
<keyword evidence="1" id="KW-1133">Transmembrane helix</keyword>
<feature type="transmembrane region" description="Helical" evidence="1">
    <location>
        <begin position="156"/>
        <end position="172"/>
    </location>
</feature>